<accession>A0A7X1Y1V5</accession>
<dbReference type="Proteomes" id="UP000437970">
    <property type="component" value="Unassembled WGS sequence"/>
</dbReference>
<organism evidence="1 3">
    <name type="scientific">Pseudomonas helleri</name>
    <dbReference type="NCBI Taxonomy" id="1608996"/>
    <lineage>
        <taxon>Bacteria</taxon>
        <taxon>Pseudomonadati</taxon>
        <taxon>Pseudomonadota</taxon>
        <taxon>Gammaproteobacteria</taxon>
        <taxon>Pseudomonadales</taxon>
        <taxon>Pseudomonadaceae</taxon>
        <taxon>Pseudomonas</taxon>
    </lineage>
</organism>
<dbReference type="EMBL" id="WIVW01000039">
    <property type="protein sequence ID" value="MQU28741.1"/>
    <property type="molecule type" value="Genomic_DNA"/>
</dbReference>
<dbReference type="AlphaFoldDB" id="A0A7X1Y1V5"/>
<dbReference type="RefSeq" id="WP_094991407.1">
    <property type="nucleotide sequence ID" value="NZ_JBQQKR010000073.1"/>
</dbReference>
<protein>
    <submittedName>
        <fullName evidence="1">Uncharacterized protein</fullName>
    </submittedName>
</protein>
<comment type="caution">
    <text evidence="1">The sequence shown here is derived from an EMBL/GenBank/DDBJ whole genome shotgun (WGS) entry which is preliminary data.</text>
</comment>
<evidence type="ECO:0000313" key="4">
    <source>
        <dbReference type="Proteomes" id="UP000470186"/>
    </source>
</evidence>
<keyword evidence="4" id="KW-1185">Reference proteome</keyword>
<evidence type="ECO:0000313" key="1">
    <source>
        <dbReference type="EMBL" id="MQU28741.1"/>
    </source>
</evidence>
<evidence type="ECO:0000313" key="2">
    <source>
        <dbReference type="EMBL" id="MQU31522.1"/>
    </source>
</evidence>
<proteinExistence type="predicted"/>
<evidence type="ECO:0000313" key="3">
    <source>
        <dbReference type="Proteomes" id="UP000437970"/>
    </source>
</evidence>
<reference evidence="3 4" key="1">
    <citation type="submission" date="2019-10" db="EMBL/GenBank/DDBJ databases">
        <title>Evaluation of single-gene subtyping targets for Pseudomonas.</title>
        <authorList>
            <person name="Reichler S.J."/>
            <person name="Orsi R.H."/>
            <person name="Wiedmann M."/>
            <person name="Martin N.H."/>
            <person name="Murphy S.I."/>
        </authorList>
    </citation>
    <scope>NUCLEOTIDE SEQUENCE [LARGE SCALE GENOMIC DNA]</scope>
    <source>
        <strain evidence="1 3">FSL R10-1984</strain>
        <strain evidence="2 4">FSL R10-2107</strain>
    </source>
</reference>
<gene>
    <name evidence="1" type="ORF">GHO29_19935</name>
    <name evidence="2" type="ORF">GHO30_08920</name>
</gene>
<sequence>MDEGKTTNAVSGWDRSAAISRSREKLESVVRWLAWFDYSDRSTIAAMLGVDADGQRAFFKRLEDSGFLLVDRAPGIDRKIYSLGEAGFDYALMLAPELNLKRRRRLPSWVSMIHSFSVQAAIIKRMPDIQILRPEKTLKHLRTVRLPDAILTMKDGTSVALEVELNHKSSPRVYNIFLSHLKNIRGGHYDKVLYLFPNEGLCNLYLEKYNQPMWPIYRPLAGTTRLVQDKDRSFTASPVHESNLMQFQVEVMYTL</sequence>
<dbReference type="Proteomes" id="UP000470186">
    <property type="component" value="Unassembled WGS sequence"/>
</dbReference>
<name>A0A7X1Y1V5_9PSED</name>
<dbReference type="EMBL" id="WIVX01000031">
    <property type="protein sequence ID" value="MQU31522.1"/>
    <property type="molecule type" value="Genomic_DNA"/>
</dbReference>